<keyword evidence="1 3" id="KW-0808">Transferase</keyword>
<accession>A0ABY3VV99</accession>
<dbReference type="EMBL" id="CP092488">
    <property type="protein sequence ID" value="UMB71465.1"/>
    <property type="molecule type" value="Genomic_DNA"/>
</dbReference>
<evidence type="ECO:0000313" key="4">
    <source>
        <dbReference type="Proteomes" id="UP001055336"/>
    </source>
</evidence>
<dbReference type="GO" id="GO:0016740">
    <property type="term" value="F:transferase activity"/>
    <property type="evidence" value="ECO:0007669"/>
    <property type="project" value="UniProtKB-KW"/>
</dbReference>
<dbReference type="InterPro" id="IPR044855">
    <property type="entry name" value="CoA-Trfase_III_dom3_sf"/>
</dbReference>
<dbReference type="Proteomes" id="UP001055336">
    <property type="component" value="Chromosome"/>
</dbReference>
<organism evidence="3 4">
    <name type="scientific">Mycobacterium paraterrae</name>
    <dbReference type="NCBI Taxonomy" id="577492"/>
    <lineage>
        <taxon>Bacteria</taxon>
        <taxon>Bacillati</taxon>
        <taxon>Actinomycetota</taxon>
        <taxon>Actinomycetes</taxon>
        <taxon>Mycobacteriales</taxon>
        <taxon>Mycobacteriaceae</taxon>
        <taxon>Mycobacterium</taxon>
    </lineage>
</organism>
<name>A0ABY3VV99_9MYCO</name>
<sequence>MRRPLEGVRVVELASEIAGPYCAKLLVDLGAEVCKIEPPSGDPLRHWGPFPAGRPDPDRSGLFEYLNAGKRGLALDFTDEGDLAVAHRLISAADVLIEDLPAGVPERREWGLDSDTLEQTNPNLVVTRISNFGQEGPLRDRVTTPLTLQAAAGWINLREPGRAPVQAGARIPEYIAGGYAALGTLTALRIATARTDRPVEVDVSMFESLLSTLPYPMLMAARLKSLGLPTNSKAAPMLGIVRAADGWIGINCLTGQHWLDVCAMVGLPEFGEHQLAIMLGGPERDEFFAKAQPFLESMSVAELVELSQAMRIPAAPISQGDTILACPQYAERGFFVESAPKDWQFTRPGAPFRLSKTPVPPPLPAPATTTAERTTGWAERDASRPDDASLDVALPFAGLKVFDMSTFWAGAYLTCYLGAFGADVVKVESVQRPDGHRYSGSLLRSGDEWYECGPLWQGTNLNKRDITLDLTSAAGRELALRLAAEADVVVENFSPRVVEQFGLDYESIARVNPGVIMVRMPGFGLEGPWRDYVGWALNIEQVSGMSASTGYADGPPCNLQGPADPIAGVHACVALLAALEHRRSTNEGQLIEAAQIEIGAAVTAEPIIEYSLTQRVREREGNRHRAYAQGVYPTSGDDEWVAVSIRDDADWAAVTELIARPDLKDDSSFSSQEARLDNHDALDEVLTRWTATRAPDDVADALRARGVPAERLLTADRMYDVDQLEARGFYEELEHPLSGRQRYPGWPFRISPGPAHHHRTASPTLGQHNDEVLGALGLAADELTVLRKERVIGERLLNA</sequence>
<protein>
    <submittedName>
        <fullName evidence="3">CoA transferase</fullName>
    </submittedName>
</protein>
<feature type="compositionally biased region" description="Low complexity" evidence="2">
    <location>
        <begin position="366"/>
        <end position="375"/>
    </location>
</feature>
<dbReference type="PANTHER" id="PTHR48207">
    <property type="entry name" value="SUCCINATE--HYDROXYMETHYLGLUTARATE COA-TRANSFERASE"/>
    <property type="match status" value="1"/>
</dbReference>
<evidence type="ECO:0000313" key="3">
    <source>
        <dbReference type="EMBL" id="UMB71465.1"/>
    </source>
</evidence>
<dbReference type="Pfam" id="PF02515">
    <property type="entry name" value="CoA_transf_3"/>
    <property type="match status" value="2"/>
</dbReference>
<dbReference type="InterPro" id="IPR050483">
    <property type="entry name" value="CoA-transferase_III_domain"/>
</dbReference>
<dbReference type="PANTHER" id="PTHR48207:SF3">
    <property type="entry name" value="SUCCINATE--HYDROXYMETHYLGLUTARATE COA-TRANSFERASE"/>
    <property type="match status" value="1"/>
</dbReference>
<dbReference type="Gene3D" id="3.30.1540.10">
    <property type="entry name" value="formyl-coa transferase, domain 3"/>
    <property type="match status" value="2"/>
</dbReference>
<reference evidence="3" key="1">
    <citation type="submission" date="2022-08" db="EMBL/GenBank/DDBJ databases">
        <title>Whole genome sequencing of non-tuberculosis mycobacteria type-strains.</title>
        <authorList>
            <person name="Igarashi Y."/>
            <person name="Osugi A."/>
            <person name="Mitarai S."/>
        </authorList>
    </citation>
    <scope>NUCLEOTIDE SEQUENCE</scope>
    <source>
        <strain evidence="3">DSM 45127</strain>
    </source>
</reference>
<evidence type="ECO:0000256" key="2">
    <source>
        <dbReference type="SAM" id="MobiDB-lite"/>
    </source>
</evidence>
<dbReference type="Gene3D" id="3.40.50.10540">
    <property type="entry name" value="Crotonobetainyl-coa:carnitine coa-transferase, domain 1"/>
    <property type="match status" value="2"/>
</dbReference>
<gene>
    <name evidence="3" type="ORF">MKK62_09585</name>
</gene>
<proteinExistence type="predicted"/>
<feature type="region of interest" description="Disordered" evidence="2">
    <location>
        <begin position="351"/>
        <end position="383"/>
    </location>
</feature>
<dbReference type="SUPFAM" id="SSF89796">
    <property type="entry name" value="CoA-transferase family III (CaiB/BaiF)"/>
    <property type="match status" value="2"/>
</dbReference>
<dbReference type="InterPro" id="IPR003673">
    <property type="entry name" value="CoA-Trfase_fam_III"/>
</dbReference>
<dbReference type="RefSeq" id="WP_240263216.1">
    <property type="nucleotide sequence ID" value="NZ_CP092488.2"/>
</dbReference>
<dbReference type="InterPro" id="IPR023606">
    <property type="entry name" value="CoA-Trfase_III_dom_1_sf"/>
</dbReference>
<keyword evidence="4" id="KW-1185">Reference proteome</keyword>
<evidence type="ECO:0000256" key="1">
    <source>
        <dbReference type="ARBA" id="ARBA00022679"/>
    </source>
</evidence>